<dbReference type="Pfam" id="PF00196">
    <property type="entry name" value="GerE"/>
    <property type="match status" value="1"/>
</dbReference>
<dbReference type="InterPro" id="IPR036388">
    <property type="entry name" value="WH-like_DNA-bd_sf"/>
</dbReference>
<dbReference type="Gene3D" id="1.10.10.10">
    <property type="entry name" value="Winged helix-like DNA-binding domain superfamily/Winged helix DNA-binding domain"/>
    <property type="match status" value="1"/>
</dbReference>
<dbReference type="InterPro" id="IPR000792">
    <property type="entry name" value="Tscrpt_reg_LuxR_C"/>
</dbReference>
<evidence type="ECO:0000313" key="4">
    <source>
        <dbReference type="EMBL" id="MDV7264247.1"/>
    </source>
</evidence>
<dbReference type="AlphaFoldDB" id="A0AAE5A553"/>
<dbReference type="CDD" id="cd00060">
    <property type="entry name" value="FHA"/>
    <property type="match status" value="1"/>
</dbReference>
<evidence type="ECO:0000313" key="5">
    <source>
        <dbReference type="Proteomes" id="UP001185863"/>
    </source>
</evidence>
<evidence type="ECO:0000259" key="3">
    <source>
        <dbReference type="PROSITE" id="PS50006"/>
    </source>
</evidence>
<dbReference type="EMBL" id="JAWLUP010000009">
    <property type="protein sequence ID" value="MDV7264247.1"/>
    <property type="molecule type" value="Genomic_DNA"/>
</dbReference>
<evidence type="ECO:0000256" key="2">
    <source>
        <dbReference type="SAM" id="MobiDB-lite"/>
    </source>
</evidence>
<reference evidence="4" key="1">
    <citation type="submission" date="2023-10" db="EMBL/GenBank/DDBJ databases">
        <title>Development of a sustainable strategy for remediation of hydrocarbon-contaminated territories based on the waste exchange concept.</title>
        <authorList>
            <person name="Krivoruchko A."/>
        </authorList>
    </citation>
    <scope>NUCLEOTIDE SEQUENCE</scope>
    <source>
        <strain evidence="4">IEGM 68</strain>
    </source>
</reference>
<dbReference type="GO" id="GO:0003677">
    <property type="term" value="F:DNA binding"/>
    <property type="evidence" value="ECO:0007669"/>
    <property type="project" value="InterPro"/>
</dbReference>
<dbReference type="SUPFAM" id="SSF49879">
    <property type="entry name" value="SMAD/FHA domain"/>
    <property type="match status" value="1"/>
</dbReference>
<dbReference type="InterPro" id="IPR008984">
    <property type="entry name" value="SMAD_FHA_dom_sf"/>
</dbReference>
<accession>A0AAE5A553</accession>
<dbReference type="SMART" id="SM00421">
    <property type="entry name" value="HTH_LUXR"/>
    <property type="match status" value="1"/>
</dbReference>
<gene>
    <name evidence="4" type="ORF">R4315_06765</name>
</gene>
<dbReference type="InterPro" id="IPR016032">
    <property type="entry name" value="Sig_transdc_resp-reg_C-effctor"/>
</dbReference>
<dbReference type="PANTHER" id="PTHR23308">
    <property type="entry name" value="NUCLEAR INHIBITOR OF PROTEIN PHOSPHATASE-1"/>
    <property type="match status" value="1"/>
</dbReference>
<dbReference type="GO" id="GO:0006355">
    <property type="term" value="P:regulation of DNA-templated transcription"/>
    <property type="evidence" value="ECO:0007669"/>
    <property type="project" value="InterPro"/>
</dbReference>
<organism evidence="4 5">
    <name type="scientific">Rhodococcus oxybenzonivorans</name>
    <dbReference type="NCBI Taxonomy" id="1990687"/>
    <lineage>
        <taxon>Bacteria</taxon>
        <taxon>Bacillati</taxon>
        <taxon>Actinomycetota</taxon>
        <taxon>Actinomycetes</taxon>
        <taxon>Mycobacteriales</taxon>
        <taxon>Nocardiaceae</taxon>
        <taxon>Rhodococcus</taxon>
    </lineage>
</organism>
<keyword evidence="1" id="KW-0597">Phosphoprotein</keyword>
<dbReference type="Pfam" id="PF00498">
    <property type="entry name" value="FHA"/>
    <property type="match status" value="1"/>
</dbReference>
<dbReference type="InterPro" id="IPR000253">
    <property type="entry name" value="FHA_dom"/>
</dbReference>
<feature type="domain" description="FHA" evidence="3">
    <location>
        <begin position="26"/>
        <end position="77"/>
    </location>
</feature>
<dbReference type="Proteomes" id="UP001185863">
    <property type="component" value="Unassembled WGS sequence"/>
</dbReference>
<dbReference type="PROSITE" id="PS50006">
    <property type="entry name" value="FHA_DOMAIN"/>
    <property type="match status" value="1"/>
</dbReference>
<dbReference type="SUPFAM" id="SSF46894">
    <property type="entry name" value="C-terminal effector domain of the bipartite response regulators"/>
    <property type="match status" value="1"/>
</dbReference>
<feature type="region of interest" description="Disordered" evidence="2">
    <location>
        <begin position="192"/>
        <end position="216"/>
    </location>
</feature>
<dbReference type="RefSeq" id="WP_213576659.1">
    <property type="nucleotide sequence ID" value="NZ_JAWLUP010000009.1"/>
</dbReference>
<proteinExistence type="predicted"/>
<sequence>MTDPTLTYTDHQYTHQIPLIPDRSPITVGRAADADLSLRTDPDISRLHATLERIGDYWTVIDESLSRNGTFVNGKRIRGRHTLHPGDIIRIGATTLTYHGEPATDCGITNIGDTPDGPLDLTPAQHAVLTELCRPFHHGTDHPIPASNQHIADALHLSTETVKTHLQALYTKFQLDDLPRNQKRSRLVARALTNNPTPAHPRTPASIKAAPRDLHG</sequence>
<dbReference type="Gene3D" id="2.60.200.20">
    <property type="match status" value="1"/>
</dbReference>
<protein>
    <submittedName>
        <fullName evidence="4">FHA domain-containing protein</fullName>
    </submittedName>
</protein>
<name>A0AAE5A553_9NOCA</name>
<evidence type="ECO:0000256" key="1">
    <source>
        <dbReference type="ARBA" id="ARBA00022553"/>
    </source>
</evidence>
<comment type="caution">
    <text evidence="4">The sequence shown here is derived from an EMBL/GenBank/DDBJ whole genome shotgun (WGS) entry which is preliminary data.</text>
</comment>
<dbReference type="SMART" id="SM00240">
    <property type="entry name" value="FHA"/>
    <property type="match status" value="1"/>
</dbReference>
<dbReference type="InterPro" id="IPR050923">
    <property type="entry name" value="Cell_Proc_Reg/RNA_Proc"/>
</dbReference>